<dbReference type="OrthoDB" id="10253254at2759"/>
<dbReference type="InterPro" id="IPR044756">
    <property type="entry name" value="DHX15_DEXHc"/>
</dbReference>
<feature type="compositionally biased region" description="Low complexity" evidence="11">
    <location>
        <begin position="31"/>
        <end position="40"/>
    </location>
</feature>
<keyword evidence="2" id="KW-0507">mRNA processing</keyword>
<dbReference type="CDD" id="cd17973">
    <property type="entry name" value="DEXHc_DHX15"/>
    <property type="match status" value="1"/>
</dbReference>
<dbReference type="FunFam" id="1.20.120.1080:FF:000003">
    <property type="entry name" value="Pre-mRNA-splicing factor ATP-dependent RNA helicase PRP43"/>
    <property type="match status" value="1"/>
</dbReference>
<evidence type="ECO:0000256" key="5">
    <source>
        <dbReference type="ARBA" id="ARBA00022806"/>
    </source>
</evidence>
<dbReference type="InterPro" id="IPR002464">
    <property type="entry name" value="DNA/RNA_helicase_DEAH_CS"/>
</dbReference>
<evidence type="ECO:0000256" key="9">
    <source>
        <dbReference type="ARBA" id="ARBA00047984"/>
    </source>
</evidence>
<feature type="domain" description="Helicase ATP-binding" evidence="12">
    <location>
        <begin position="99"/>
        <end position="275"/>
    </location>
</feature>
<dbReference type="GO" id="GO:0005524">
    <property type="term" value="F:ATP binding"/>
    <property type="evidence" value="ECO:0007669"/>
    <property type="project" value="UniProtKB-KW"/>
</dbReference>
<dbReference type="InterPro" id="IPR027417">
    <property type="entry name" value="P-loop_NTPase"/>
</dbReference>
<keyword evidence="4" id="KW-0378">Hydrolase</keyword>
<evidence type="ECO:0000313" key="14">
    <source>
        <dbReference type="EMBL" id="PWN96728.1"/>
    </source>
</evidence>
<dbReference type="EC" id="3.6.4.13" evidence="1"/>
<sequence>MAGPPGPPPGPPPAAPRDNPYLAHLPPQERGASSSAAAGSDPLAGFIPRKVTGEQARRAMDGDINPFAATPGRAFSARYRAILEKRKALPVYNQIDEFYEKFNESQIMVMIGETGSGKTTQIPQFVAYSDLPHTKKVTGDDGQQAPLMIACTQPRRVAAMSVAKRVAEEMDVALGKEVGYTIRFEDCTDRRTTFLKYMTDGMLLREAMNDHLLSRYSCIILDEAHERTLATDILMGLLKDVAKRRPDLKIIVMSATLDALKFQKYFNDAPLLRVPGRTFPVETFYTPEPEPDYLEAAIRTVLQIHQAEDEGDVLVFLTGEEEIEDACRKIKAEADELSSSQPDLCGPLKVVPLYSSLPPAQQQRIFEPAPEPLKKGGPPGRKVVISTNIAETSLTIDGIVYVVDPGFSKQKVYNPRIRVESLLVSPISKASAQQRMGRAGRTRPGKCFRLYTEKDFVSELIEQTYPEILRSNLANTVLELKKLGIDNLVTFDYMDPPAPETIMRALELLNYLAAFDDEGNLTPLGTIMAEFPLDPQLAKMLIISPEFKCSNEILTVAAMLSVPNVFVRPNAQRQQADQARAAFAHPEGDHLTLLNVYHAYKTNCPDPSTASNWCWQNFLSYRTLQQADNVRQQLSRTMERYDLDLVSTPFENKNYYTQIRQAITCGFFMQVAHKEASGSKGSYATMDGQIVAPHPSSTIESMPPFLLYHEFVLTTRNFIRTITEVRPEWLLEYAPTYYSPSNLPDGEVKRIMQRLVAGKGAGTERGDSGAQRPKSKKAKR</sequence>
<evidence type="ECO:0000256" key="4">
    <source>
        <dbReference type="ARBA" id="ARBA00022801"/>
    </source>
</evidence>
<dbReference type="SMART" id="SM00490">
    <property type="entry name" value="HELICc"/>
    <property type="match status" value="1"/>
</dbReference>
<evidence type="ECO:0000256" key="8">
    <source>
        <dbReference type="ARBA" id="ARBA00024333"/>
    </source>
</evidence>
<dbReference type="RefSeq" id="XP_025597007.1">
    <property type="nucleotide sequence ID" value="XM_025744623.1"/>
</dbReference>
<dbReference type="PANTHER" id="PTHR18934:SF109">
    <property type="entry name" value="ATP-DEPENDENT RNA HELICASE DHX15 HOMOLOG"/>
    <property type="match status" value="1"/>
</dbReference>
<name>A0A316Z6Y7_9BASI</name>
<keyword evidence="6" id="KW-0067">ATP-binding</keyword>
<dbReference type="SMART" id="SM00847">
    <property type="entry name" value="HA2"/>
    <property type="match status" value="1"/>
</dbReference>
<comment type="similarity">
    <text evidence="8">Belongs to the DEAD box helicase family. DEAH subfamily. DDX15/PRP43 sub-subfamily.</text>
</comment>
<evidence type="ECO:0000256" key="7">
    <source>
        <dbReference type="ARBA" id="ARBA00023187"/>
    </source>
</evidence>
<proteinExistence type="inferred from homology"/>
<keyword evidence="5" id="KW-0347">Helicase</keyword>
<dbReference type="PANTHER" id="PTHR18934">
    <property type="entry name" value="ATP-DEPENDENT RNA HELICASE"/>
    <property type="match status" value="1"/>
</dbReference>
<dbReference type="Pfam" id="PF07717">
    <property type="entry name" value="OB_NTP_bind"/>
    <property type="match status" value="1"/>
</dbReference>
<comment type="function">
    <text evidence="10">Pre-mRNA processing factor involved in disassembly of spliceosomes after the release of mature mRNA.</text>
</comment>
<accession>A0A316Z6Y7</accession>
<dbReference type="PROSITE" id="PS00690">
    <property type="entry name" value="DEAH_ATP_HELICASE"/>
    <property type="match status" value="1"/>
</dbReference>
<keyword evidence="3" id="KW-0547">Nucleotide-binding</keyword>
<dbReference type="Gene3D" id="3.40.50.300">
    <property type="entry name" value="P-loop containing nucleotide triphosphate hydrolases"/>
    <property type="match status" value="2"/>
</dbReference>
<dbReference type="Pfam" id="PF21010">
    <property type="entry name" value="HA2_C"/>
    <property type="match status" value="1"/>
</dbReference>
<dbReference type="Gene3D" id="1.20.120.1080">
    <property type="match status" value="1"/>
</dbReference>
<reference evidence="14 15" key="1">
    <citation type="journal article" date="2018" name="Mol. Biol. Evol.">
        <title>Broad Genomic Sampling Reveals a Smut Pathogenic Ancestry of the Fungal Clade Ustilaginomycotina.</title>
        <authorList>
            <person name="Kijpornyongpan T."/>
            <person name="Mondo S.J."/>
            <person name="Barry K."/>
            <person name="Sandor L."/>
            <person name="Lee J."/>
            <person name="Lipzen A."/>
            <person name="Pangilinan J."/>
            <person name="LaButti K."/>
            <person name="Hainaut M."/>
            <person name="Henrissat B."/>
            <person name="Grigoriev I.V."/>
            <person name="Spatafora J.W."/>
            <person name="Aime M.C."/>
        </authorList>
    </citation>
    <scope>NUCLEOTIDE SEQUENCE [LARGE SCALE GENOMIC DNA]</scope>
    <source>
        <strain evidence="14 15">MCA 4186</strain>
    </source>
</reference>
<dbReference type="FunFam" id="3.40.50.300:FF:001148">
    <property type="entry name" value="Pre-mRNA-splicing factor ATP-dependent RNA helicase DHX15/PRP43"/>
    <property type="match status" value="1"/>
</dbReference>
<dbReference type="Pfam" id="PF00270">
    <property type="entry name" value="DEAD"/>
    <property type="match status" value="1"/>
</dbReference>
<dbReference type="AlphaFoldDB" id="A0A316Z6Y7"/>
<dbReference type="GeneID" id="37272167"/>
<organism evidence="14 15">
    <name type="scientific">Tilletiopsis washingtonensis</name>
    <dbReference type="NCBI Taxonomy" id="58919"/>
    <lineage>
        <taxon>Eukaryota</taxon>
        <taxon>Fungi</taxon>
        <taxon>Dikarya</taxon>
        <taxon>Basidiomycota</taxon>
        <taxon>Ustilaginomycotina</taxon>
        <taxon>Exobasidiomycetes</taxon>
        <taxon>Entylomatales</taxon>
        <taxon>Entylomatales incertae sedis</taxon>
        <taxon>Tilletiopsis</taxon>
    </lineage>
</organism>
<dbReference type="InterPro" id="IPR011545">
    <property type="entry name" value="DEAD/DEAH_box_helicase_dom"/>
</dbReference>
<dbReference type="Proteomes" id="UP000245946">
    <property type="component" value="Unassembled WGS sequence"/>
</dbReference>
<evidence type="ECO:0000256" key="6">
    <source>
        <dbReference type="ARBA" id="ARBA00022840"/>
    </source>
</evidence>
<dbReference type="GO" id="GO:0016787">
    <property type="term" value="F:hydrolase activity"/>
    <property type="evidence" value="ECO:0007669"/>
    <property type="project" value="UniProtKB-KW"/>
</dbReference>
<dbReference type="SUPFAM" id="SSF52540">
    <property type="entry name" value="P-loop containing nucleoside triphosphate hydrolases"/>
    <property type="match status" value="1"/>
</dbReference>
<feature type="domain" description="Helicase C-terminal" evidence="13">
    <location>
        <begin position="300"/>
        <end position="484"/>
    </location>
</feature>
<evidence type="ECO:0000259" key="12">
    <source>
        <dbReference type="PROSITE" id="PS51192"/>
    </source>
</evidence>
<evidence type="ECO:0000256" key="11">
    <source>
        <dbReference type="SAM" id="MobiDB-lite"/>
    </source>
</evidence>
<evidence type="ECO:0000259" key="13">
    <source>
        <dbReference type="PROSITE" id="PS51194"/>
    </source>
</evidence>
<dbReference type="GO" id="GO:0000390">
    <property type="term" value="P:spliceosomal complex disassembly"/>
    <property type="evidence" value="ECO:0007669"/>
    <property type="project" value="UniProtKB-ARBA"/>
</dbReference>
<dbReference type="InterPro" id="IPR011709">
    <property type="entry name" value="DEAD-box_helicase_OB_fold"/>
</dbReference>
<dbReference type="PROSITE" id="PS51194">
    <property type="entry name" value="HELICASE_CTER"/>
    <property type="match status" value="1"/>
</dbReference>
<dbReference type="Pfam" id="PF04408">
    <property type="entry name" value="WHD_HA2"/>
    <property type="match status" value="1"/>
</dbReference>
<dbReference type="GO" id="GO:0003723">
    <property type="term" value="F:RNA binding"/>
    <property type="evidence" value="ECO:0007669"/>
    <property type="project" value="TreeGrafter"/>
</dbReference>
<keyword evidence="7" id="KW-0508">mRNA splicing</keyword>
<dbReference type="SMART" id="SM00487">
    <property type="entry name" value="DEXDc"/>
    <property type="match status" value="1"/>
</dbReference>
<dbReference type="STRING" id="58919.A0A316Z6Y7"/>
<dbReference type="CDD" id="cd18791">
    <property type="entry name" value="SF2_C_RHA"/>
    <property type="match status" value="1"/>
</dbReference>
<dbReference type="PROSITE" id="PS51192">
    <property type="entry name" value="HELICASE_ATP_BIND_1"/>
    <property type="match status" value="1"/>
</dbReference>
<evidence type="ECO:0000256" key="3">
    <source>
        <dbReference type="ARBA" id="ARBA00022741"/>
    </source>
</evidence>
<gene>
    <name evidence="14" type="ORF">FA09DRAFT_343865</name>
</gene>
<protein>
    <recommendedName>
        <fullName evidence="1">RNA helicase</fullName>
        <ecNumber evidence="1">3.6.4.13</ecNumber>
    </recommendedName>
</protein>
<evidence type="ECO:0000313" key="15">
    <source>
        <dbReference type="Proteomes" id="UP000245946"/>
    </source>
</evidence>
<evidence type="ECO:0000256" key="1">
    <source>
        <dbReference type="ARBA" id="ARBA00012552"/>
    </source>
</evidence>
<comment type="catalytic activity">
    <reaction evidence="9">
        <text>ATP + H2O = ADP + phosphate + H(+)</text>
        <dbReference type="Rhea" id="RHEA:13065"/>
        <dbReference type="ChEBI" id="CHEBI:15377"/>
        <dbReference type="ChEBI" id="CHEBI:15378"/>
        <dbReference type="ChEBI" id="CHEBI:30616"/>
        <dbReference type="ChEBI" id="CHEBI:43474"/>
        <dbReference type="ChEBI" id="CHEBI:456216"/>
        <dbReference type="EC" id="3.6.4.13"/>
    </reaction>
</comment>
<dbReference type="GO" id="GO:0003724">
    <property type="term" value="F:RNA helicase activity"/>
    <property type="evidence" value="ECO:0007669"/>
    <property type="project" value="UniProtKB-EC"/>
</dbReference>
<dbReference type="EMBL" id="KZ819298">
    <property type="protein sequence ID" value="PWN96728.1"/>
    <property type="molecule type" value="Genomic_DNA"/>
</dbReference>
<keyword evidence="15" id="KW-1185">Reference proteome</keyword>
<dbReference type="InterPro" id="IPR001650">
    <property type="entry name" value="Helicase_C-like"/>
</dbReference>
<feature type="region of interest" description="Disordered" evidence="11">
    <location>
        <begin position="756"/>
        <end position="780"/>
    </location>
</feature>
<evidence type="ECO:0000256" key="10">
    <source>
        <dbReference type="ARBA" id="ARBA00055599"/>
    </source>
</evidence>
<dbReference type="InterPro" id="IPR014001">
    <property type="entry name" value="Helicase_ATP-bd"/>
</dbReference>
<dbReference type="Pfam" id="PF00271">
    <property type="entry name" value="Helicase_C"/>
    <property type="match status" value="1"/>
</dbReference>
<dbReference type="InterPro" id="IPR007502">
    <property type="entry name" value="Helicase-assoc_dom"/>
</dbReference>
<evidence type="ECO:0000256" key="2">
    <source>
        <dbReference type="ARBA" id="ARBA00022664"/>
    </source>
</evidence>
<dbReference type="GO" id="GO:0071014">
    <property type="term" value="C:post-mRNA release spliceosomal complex"/>
    <property type="evidence" value="ECO:0007669"/>
    <property type="project" value="UniProtKB-ARBA"/>
</dbReference>
<feature type="compositionally biased region" description="Pro residues" evidence="11">
    <location>
        <begin position="1"/>
        <end position="15"/>
    </location>
</feature>
<dbReference type="InterPro" id="IPR048333">
    <property type="entry name" value="HA2_WH"/>
</dbReference>
<dbReference type="FunFam" id="3.40.50.300:FF:000007">
    <property type="entry name" value="Pre-mRNA-splicing factor ATP-dependent RNA helicase"/>
    <property type="match status" value="1"/>
</dbReference>
<feature type="region of interest" description="Disordered" evidence="11">
    <location>
        <begin position="1"/>
        <end position="46"/>
    </location>
</feature>